<keyword evidence="1" id="KW-0472">Membrane</keyword>
<reference evidence="2 3" key="1">
    <citation type="journal article" date="2018" name="Front. Microbiol.">
        <title>Genomic and genetic insights into a cosmopolitan fungus, Paecilomyces variotii (Eurotiales).</title>
        <authorList>
            <person name="Urquhart A.S."/>
            <person name="Mondo S.J."/>
            <person name="Makela M.R."/>
            <person name="Hane J.K."/>
            <person name="Wiebenga A."/>
            <person name="He G."/>
            <person name="Mihaltcheva S."/>
            <person name="Pangilinan J."/>
            <person name="Lipzen A."/>
            <person name="Barry K."/>
            <person name="de Vries R.P."/>
            <person name="Grigoriev I.V."/>
            <person name="Idnurm A."/>
        </authorList>
    </citation>
    <scope>NUCLEOTIDE SEQUENCE [LARGE SCALE GENOMIC DNA]</scope>
    <source>
        <strain evidence="2 3">CBS 101075</strain>
    </source>
</reference>
<dbReference type="VEuPathDB" id="FungiDB:C8Q69DRAFT_276158"/>
<proteinExistence type="predicted"/>
<keyword evidence="1" id="KW-1133">Transmembrane helix</keyword>
<accession>A0A443HT47</accession>
<feature type="transmembrane region" description="Helical" evidence="1">
    <location>
        <begin position="43"/>
        <end position="65"/>
    </location>
</feature>
<dbReference type="RefSeq" id="XP_028484599.1">
    <property type="nucleotide sequence ID" value="XM_028626856.1"/>
</dbReference>
<comment type="caution">
    <text evidence="2">The sequence shown here is derived from an EMBL/GenBank/DDBJ whole genome shotgun (WGS) entry which is preliminary data.</text>
</comment>
<organism evidence="2 3">
    <name type="scientific">Byssochlamys spectabilis</name>
    <name type="common">Paecilomyces variotii</name>
    <dbReference type="NCBI Taxonomy" id="264951"/>
    <lineage>
        <taxon>Eukaryota</taxon>
        <taxon>Fungi</taxon>
        <taxon>Dikarya</taxon>
        <taxon>Ascomycota</taxon>
        <taxon>Pezizomycotina</taxon>
        <taxon>Eurotiomycetes</taxon>
        <taxon>Eurotiomycetidae</taxon>
        <taxon>Eurotiales</taxon>
        <taxon>Thermoascaceae</taxon>
        <taxon>Paecilomyces</taxon>
    </lineage>
</organism>
<name>A0A443HT47_BYSSP</name>
<dbReference type="GeneID" id="39596133"/>
<gene>
    <name evidence="2" type="ORF">C8Q69DRAFT_276158</name>
</gene>
<evidence type="ECO:0000313" key="2">
    <source>
        <dbReference type="EMBL" id="RWQ94954.1"/>
    </source>
</evidence>
<dbReference type="EMBL" id="RCNU01000006">
    <property type="protein sequence ID" value="RWQ94954.1"/>
    <property type="molecule type" value="Genomic_DNA"/>
</dbReference>
<dbReference type="Proteomes" id="UP000283841">
    <property type="component" value="Unassembled WGS sequence"/>
</dbReference>
<keyword evidence="1" id="KW-0812">Transmembrane</keyword>
<protein>
    <submittedName>
        <fullName evidence="2">Uncharacterized protein</fullName>
    </submittedName>
</protein>
<evidence type="ECO:0000313" key="3">
    <source>
        <dbReference type="Proteomes" id="UP000283841"/>
    </source>
</evidence>
<sequence length="176" mass="19550">MSAIAFCTKTGLIGKDALTNYPHLHPLPVSIGLDLVFLLAKPAGRFCLILFLVFSCLLLLVPVALHDIKRRWLTSSVKSPPHAVNKTANCSRAISNNTIFIFQNNKASYSFLSVFFFWFIDFQSCTRKAVPPRLLLLPSPSQRLIWVGPALQPRPIANLKIGFGCLEHPSEKGYLG</sequence>
<evidence type="ECO:0000256" key="1">
    <source>
        <dbReference type="SAM" id="Phobius"/>
    </source>
</evidence>
<keyword evidence="3" id="KW-1185">Reference proteome</keyword>
<dbReference type="AlphaFoldDB" id="A0A443HT47"/>